<keyword evidence="2" id="KW-1185">Reference proteome</keyword>
<sequence>MELKIGDTVYLKSDARTIMTINDIGMRGPEYLECIWFSQEILQIGEFHRDTLVRYDRD</sequence>
<protein>
    <submittedName>
        <fullName evidence="1">Uncharacterized conserved protein YodC, DUF2158 family</fullName>
    </submittedName>
</protein>
<proteinExistence type="predicted"/>
<evidence type="ECO:0000313" key="2">
    <source>
        <dbReference type="Proteomes" id="UP000186744"/>
    </source>
</evidence>
<evidence type="ECO:0000313" key="1">
    <source>
        <dbReference type="EMBL" id="SIT20178.1"/>
    </source>
</evidence>
<accession>A0A1N7QBA7</accession>
<dbReference type="AlphaFoldDB" id="A0A1N7QBA7"/>
<reference evidence="2" key="1">
    <citation type="submission" date="2017-01" db="EMBL/GenBank/DDBJ databases">
        <authorList>
            <person name="Varghese N."/>
            <person name="Submissions S."/>
        </authorList>
    </citation>
    <scope>NUCLEOTIDE SEQUENCE [LARGE SCALE GENOMIC DNA]</scope>
    <source>
        <strain evidence="2">DSM 18017</strain>
    </source>
</reference>
<gene>
    <name evidence="1" type="ORF">SAMN05421786_108211</name>
</gene>
<dbReference type="Proteomes" id="UP000186744">
    <property type="component" value="Unassembled WGS sequence"/>
</dbReference>
<organism evidence="1 2">
    <name type="scientific">Chryseobacterium ureilyticum</name>
    <dbReference type="NCBI Taxonomy" id="373668"/>
    <lineage>
        <taxon>Bacteria</taxon>
        <taxon>Pseudomonadati</taxon>
        <taxon>Bacteroidota</taxon>
        <taxon>Flavobacteriia</taxon>
        <taxon>Flavobacteriales</taxon>
        <taxon>Weeksellaceae</taxon>
        <taxon>Chryseobacterium group</taxon>
        <taxon>Chryseobacterium</taxon>
    </lineage>
</organism>
<dbReference type="RefSeq" id="WP_139329317.1">
    <property type="nucleotide sequence ID" value="NZ_FTOL01000008.1"/>
</dbReference>
<name>A0A1N7QBA7_9FLAO</name>
<dbReference type="EMBL" id="FTOL01000008">
    <property type="protein sequence ID" value="SIT20178.1"/>
    <property type="molecule type" value="Genomic_DNA"/>
</dbReference>
<dbReference type="OrthoDB" id="1264301at2"/>